<dbReference type="InterPro" id="IPR011658">
    <property type="entry name" value="PA14_dom"/>
</dbReference>
<dbReference type="GO" id="GO:0016787">
    <property type="term" value="F:hydrolase activity"/>
    <property type="evidence" value="ECO:0007669"/>
    <property type="project" value="InterPro"/>
</dbReference>
<feature type="domain" description="3-keto-alpha-glucoside-1,2-lyase/3-keto-2-hydroxy-glucal hydratase" evidence="2">
    <location>
        <begin position="52"/>
        <end position="231"/>
    </location>
</feature>
<organism evidence="4 5">
    <name type="scientific">Chitinophaga japonensis</name>
    <name type="common">Flexibacter japonensis</name>
    <dbReference type="NCBI Taxonomy" id="104662"/>
    <lineage>
        <taxon>Bacteria</taxon>
        <taxon>Pseudomonadati</taxon>
        <taxon>Bacteroidota</taxon>
        <taxon>Chitinophagia</taxon>
        <taxon>Chitinophagales</taxon>
        <taxon>Chitinophagaceae</taxon>
        <taxon>Chitinophaga</taxon>
    </lineage>
</organism>
<dbReference type="PROSITE" id="PS51257">
    <property type="entry name" value="PROKAR_LIPOPROTEIN"/>
    <property type="match status" value="1"/>
</dbReference>
<reference evidence="4 5" key="1">
    <citation type="journal article" date="2013" name="Stand. Genomic Sci.">
        <title>Genomic Encyclopedia of Type Strains, Phase I: The one thousand microbial genomes (KMG-I) project.</title>
        <authorList>
            <person name="Kyrpides N.C."/>
            <person name="Woyke T."/>
            <person name="Eisen J.A."/>
            <person name="Garrity G."/>
            <person name="Lilburn T.G."/>
            <person name="Beck B.J."/>
            <person name="Whitman W.B."/>
            <person name="Hugenholtz P."/>
            <person name="Klenk H.P."/>
        </authorList>
    </citation>
    <scope>NUCLEOTIDE SEQUENCE [LARGE SCALE GENOMIC DNA]</scope>
    <source>
        <strain evidence="4 5">DSM 13484</strain>
    </source>
</reference>
<evidence type="ECO:0000259" key="2">
    <source>
        <dbReference type="Pfam" id="PF06439"/>
    </source>
</evidence>
<dbReference type="SUPFAM" id="SSF56988">
    <property type="entry name" value="Anthrax protective antigen"/>
    <property type="match status" value="1"/>
</dbReference>
<comment type="caution">
    <text evidence="4">The sequence shown here is derived from an EMBL/GenBank/DDBJ whole genome shotgun (WGS) entry which is preliminary data.</text>
</comment>
<evidence type="ECO:0000259" key="3">
    <source>
        <dbReference type="Pfam" id="PF07691"/>
    </source>
</evidence>
<dbReference type="Gene3D" id="2.60.120.560">
    <property type="entry name" value="Exo-inulinase, domain 1"/>
    <property type="match status" value="1"/>
</dbReference>
<keyword evidence="5" id="KW-1185">Reference proteome</keyword>
<keyword evidence="1" id="KW-0732">Signal</keyword>
<dbReference type="EMBL" id="VLLG01000003">
    <property type="protein sequence ID" value="TWI88293.1"/>
    <property type="molecule type" value="Genomic_DNA"/>
</dbReference>
<sequence>MSLRSFLLHGSMALVLAACSTATEQPLSRPEALPMEELSLDNLDAFTAADPGWRVAGNVYASRQQPHYLEAAEGKGILVFTGAKSNTALGTTWKHRDMDLELDFMLSAGANAAILFQGKYPLQLKDSWLKDSLVAGDCGSVAGQPPLLNACKAPGLWQHLEVKFKAARSGHPQDSATAAGFAEVILNGRPLHLEPALAAAAQDIALRQAPAAGPLQFLVQQGPVAFRNIRYKTYGDARIQLADMQFRVYEGVFKNHDTLKLLMPVRTGRTDSLTYRVGDKRAHLVLEGKLQVPATGDYIFTVQSGGPVRLMIDSNQVANNGGTRNFLDVYYGDTTLQQGEHFFQLSYANYDESLVLRYEGPHIPFTALTTPASERPVEPSPAMEYPVKGMPVVQRGFMQHQGEVNPYSIAVGIPGNINYAYGLVNYSPLMAWHGRFIDVAEMWHERGEKQLAKPLGATLELAGVPCIAELSSADAAWPAAIREDSSSYTNRGYKLLPGGLPVFFYTLHQWAVEDYLHPREDGKGLVREVTITNQEPGSGNAWWLLGSGGIIEKLPDGSYAIDDKRYYIETTADVQIQHNKDEYRLVLPLQPGNKTVNIHYSIIW</sequence>
<evidence type="ECO:0000256" key="1">
    <source>
        <dbReference type="SAM" id="SignalP"/>
    </source>
</evidence>
<feature type="signal peptide" evidence="1">
    <location>
        <begin position="1"/>
        <end position="17"/>
    </location>
</feature>
<name>A0A562T4J5_CHIJA</name>
<feature type="domain" description="PA14" evidence="3">
    <location>
        <begin position="276"/>
        <end position="325"/>
    </location>
</feature>
<feature type="chain" id="PRO_5022236278" evidence="1">
    <location>
        <begin position="18"/>
        <end position="604"/>
    </location>
</feature>
<dbReference type="Pfam" id="PF06439">
    <property type="entry name" value="3keto-disac_hyd"/>
    <property type="match status" value="1"/>
</dbReference>
<gene>
    <name evidence="4" type="ORF">LX66_2378</name>
</gene>
<dbReference type="Pfam" id="PF07691">
    <property type="entry name" value="PA14"/>
    <property type="match status" value="1"/>
</dbReference>
<proteinExistence type="predicted"/>
<dbReference type="InterPro" id="IPR010496">
    <property type="entry name" value="AL/BT2_dom"/>
</dbReference>
<dbReference type="Proteomes" id="UP000316778">
    <property type="component" value="Unassembled WGS sequence"/>
</dbReference>
<evidence type="ECO:0000313" key="5">
    <source>
        <dbReference type="Proteomes" id="UP000316778"/>
    </source>
</evidence>
<dbReference type="AlphaFoldDB" id="A0A562T4J5"/>
<protein>
    <submittedName>
        <fullName evidence="4">PA14 domain-containing protein</fullName>
    </submittedName>
</protein>
<evidence type="ECO:0000313" key="4">
    <source>
        <dbReference type="EMBL" id="TWI88293.1"/>
    </source>
</evidence>
<accession>A0A562T4J5</accession>